<dbReference type="RefSeq" id="WP_179519214.1">
    <property type="nucleotide sequence ID" value="NZ_JACCAC010000001.1"/>
</dbReference>
<dbReference type="InterPro" id="IPR014756">
    <property type="entry name" value="Ig_E-set"/>
</dbReference>
<evidence type="ECO:0000313" key="2">
    <source>
        <dbReference type="EMBL" id="NYG57073.1"/>
    </source>
</evidence>
<comment type="caution">
    <text evidence="2">The sequence shown here is derived from an EMBL/GenBank/DDBJ whole genome shotgun (WGS) entry which is preliminary data.</text>
</comment>
<dbReference type="AlphaFoldDB" id="A0A7Y9UM20"/>
<dbReference type="InterPro" id="IPR013783">
    <property type="entry name" value="Ig-like_fold"/>
</dbReference>
<dbReference type="Pfam" id="PF01833">
    <property type="entry name" value="TIG"/>
    <property type="match status" value="1"/>
</dbReference>
<sequence>MSVTGTRSPRTAALITGLVLGGTALSYVPANAAPQLGAAPVVRAATVTPTTVVKRLSENKGPLAGGGTVLITGKDLATGTGPYVAKAVTFGTVTVPTADVTALSTGALQVEVPAGVADTPVVKVLVGDATAGPKYTYELLEATVSTTQTTLSGWAPVSETGLADQVLTGAGFQKTTAVLVGGKRARVTPTPRGTTFDPTRIEFDLPAGLVGVHDVVVADKRGTAYVGYVTYVAKTIDATSADLPYAVNEAATAIPVTGTNLDAVATATYSDGTTTQKATVKKVSATQVVIGVPAGAALNDGTLTLKGAYGNSDTLTLDRQAAGLPTVTAVTPKTGVDLGVASGVVTLTGTNLVSLKAVKVYSKTATVKTYAGSAIKVLSATSAEVKLPKLPDDAAYDIEVVTAHTVPSAKFEFSVGTPAVAAPTVSAVTSADGETVAITGTNLTGTSQVTFTDSVPTTVTATTGITVNSATSVTVVLGSALAAGSYQVVVTTPGGNAAAATLTVS</sequence>
<accession>A0A7Y9UM20</accession>
<dbReference type="SUPFAM" id="SSF81296">
    <property type="entry name" value="E set domains"/>
    <property type="match status" value="1"/>
</dbReference>
<evidence type="ECO:0000313" key="3">
    <source>
        <dbReference type="Proteomes" id="UP000544110"/>
    </source>
</evidence>
<proteinExistence type="predicted"/>
<dbReference type="GO" id="GO:0005975">
    <property type="term" value="P:carbohydrate metabolic process"/>
    <property type="evidence" value="ECO:0007669"/>
    <property type="project" value="UniProtKB-ARBA"/>
</dbReference>
<organism evidence="2 3">
    <name type="scientific">Nocardioides perillae</name>
    <dbReference type="NCBI Taxonomy" id="1119534"/>
    <lineage>
        <taxon>Bacteria</taxon>
        <taxon>Bacillati</taxon>
        <taxon>Actinomycetota</taxon>
        <taxon>Actinomycetes</taxon>
        <taxon>Propionibacteriales</taxon>
        <taxon>Nocardioidaceae</taxon>
        <taxon>Nocardioides</taxon>
    </lineage>
</organism>
<dbReference type="Proteomes" id="UP000544110">
    <property type="component" value="Unassembled WGS sequence"/>
</dbReference>
<protein>
    <recommendedName>
        <fullName evidence="1">IPT/TIG domain-containing protein</fullName>
    </recommendedName>
</protein>
<name>A0A7Y9UM20_9ACTN</name>
<keyword evidence="3" id="KW-1185">Reference proteome</keyword>
<gene>
    <name evidence="2" type="ORF">BJ989_003377</name>
</gene>
<dbReference type="InterPro" id="IPR002909">
    <property type="entry name" value="IPT_dom"/>
</dbReference>
<feature type="domain" description="IPT/TIG" evidence="1">
    <location>
        <begin position="53"/>
        <end position="137"/>
    </location>
</feature>
<evidence type="ECO:0000259" key="1">
    <source>
        <dbReference type="Pfam" id="PF01833"/>
    </source>
</evidence>
<dbReference type="EMBL" id="JACCAC010000001">
    <property type="protein sequence ID" value="NYG57073.1"/>
    <property type="molecule type" value="Genomic_DNA"/>
</dbReference>
<reference evidence="2 3" key="1">
    <citation type="submission" date="2020-07" db="EMBL/GenBank/DDBJ databases">
        <title>Sequencing the genomes of 1000 actinobacteria strains.</title>
        <authorList>
            <person name="Klenk H.-P."/>
        </authorList>
    </citation>
    <scope>NUCLEOTIDE SEQUENCE [LARGE SCALE GENOMIC DNA]</scope>
    <source>
        <strain evidence="2 3">DSM 24552</strain>
    </source>
</reference>
<dbReference type="Gene3D" id="2.60.40.10">
    <property type="entry name" value="Immunoglobulins"/>
    <property type="match status" value="4"/>
</dbReference>